<evidence type="ECO:0000313" key="4">
    <source>
        <dbReference type="Proteomes" id="UP001596043"/>
    </source>
</evidence>
<proteinExistence type="predicted"/>
<dbReference type="EMBL" id="JBHSFV010000005">
    <property type="protein sequence ID" value="MFC4634116.1"/>
    <property type="molecule type" value="Genomic_DNA"/>
</dbReference>
<evidence type="ECO:0000256" key="2">
    <source>
        <dbReference type="SAM" id="Phobius"/>
    </source>
</evidence>
<organism evidence="3 4">
    <name type="scientific">Dokdonia ponticola</name>
    <dbReference type="NCBI Taxonomy" id="2041041"/>
    <lineage>
        <taxon>Bacteria</taxon>
        <taxon>Pseudomonadati</taxon>
        <taxon>Bacteroidota</taxon>
        <taxon>Flavobacteriia</taxon>
        <taxon>Flavobacteriales</taxon>
        <taxon>Flavobacteriaceae</taxon>
        <taxon>Dokdonia</taxon>
    </lineage>
</organism>
<keyword evidence="1" id="KW-0175">Coiled coil</keyword>
<evidence type="ECO:0000313" key="3">
    <source>
        <dbReference type="EMBL" id="MFC4634116.1"/>
    </source>
</evidence>
<keyword evidence="2" id="KW-0472">Membrane</keyword>
<protein>
    <submittedName>
        <fullName evidence="3">Uncharacterized protein</fullName>
    </submittedName>
</protein>
<feature type="transmembrane region" description="Helical" evidence="2">
    <location>
        <begin position="6"/>
        <end position="28"/>
    </location>
</feature>
<gene>
    <name evidence="3" type="ORF">ACFO3O_09380</name>
</gene>
<accession>A0ABV9HX98</accession>
<dbReference type="Proteomes" id="UP001596043">
    <property type="component" value="Unassembled WGS sequence"/>
</dbReference>
<keyword evidence="2" id="KW-0812">Transmembrane</keyword>
<reference evidence="4" key="1">
    <citation type="journal article" date="2019" name="Int. J. Syst. Evol. Microbiol.">
        <title>The Global Catalogue of Microorganisms (GCM) 10K type strain sequencing project: providing services to taxonomists for standard genome sequencing and annotation.</title>
        <authorList>
            <consortium name="The Broad Institute Genomics Platform"/>
            <consortium name="The Broad Institute Genome Sequencing Center for Infectious Disease"/>
            <person name="Wu L."/>
            <person name="Ma J."/>
        </authorList>
    </citation>
    <scope>NUCLEOTIDE SEQUENCE [LARGE SCALE GENOMIC DNA]</scope>
    <source>
        <strain evidence="4">YJ-61-S</strain>
    </source>
</reference>
<evidence type="ECO:0000256" key="1">
    <source>
        <dbReference type="SAM" id="Coils"/>
    </source>
</evidence>
<keyword evidence="2" id="KW-1133">Transmembrane helix</keyword>
<feature type="coiled-coil region" evidence="1">
    <location>
        <begin position="30"/>
        <end position="72"/>
    </location>
</feature>
<keyword evidence="4" id="KW-1185">Reference proteome</keyword>
<comment type="caution">
    <text evidence="3">The sequence shown here is derived from an EMBL/GenBank/DDBJ whole genome shotgun (WGS) entry which is preliminary data.</text>
</comment>
<sequence length="168" mass="19547">MNVSSSQEVIAFVVTVLGLILVILKLYLSTKQLKQQANIEKKQREEEKQLLLSAAAQENQKEQQANELYKKTVQSVLKYMHEELSEYVKKEDLSALDKNLKKFIDQKIETLSLPKAEAASIQKELRSLQDAFHFNPLDVLTPTATPETFFRDRVERRYQEYLEKNKNT</sequence>
<dbReference type="RefSeq" id="WP_379978343.1">
    <property type="nucleotide sequence ID" value="NZ_JBHSFV010000005.1"/>
</dbReference>
<name>A0ABV9HX98_9FLAO</name>